<dbReference type="RefSeq" id="WP_303685609.1">
    <property type="nucleotide sequence ID" value="NZ_CAJXYO010000031.1"/>
</dbReference>
<protein>
    <submittedName>
        <fullName evidence="6">Uncharacterized protein</fullName>
    </submittedName>
</protein>
<keyword evidence="1" id="KW-0677">Repeat</keyword>
<proteinExistence type="predicted"/>
<reference evidence="7" key="1">
    <citation type="journal article" date="2017" name="Proc. Natl. Acad. Sci. U.S.A.">
        <title>Simulation of Deepwater Horizon oil plume reveals substrate specialization within a complex community of hydrocarbon-degraders.</title>
        <authorList>
            <person name="Hu P."/>
            <person name="Dubinsky E.A."/>
            <person name="Probst A.J."/>
            <person name="Wang J."/>
            <person name="Sieber C.M.K."/>
            <person name="Tom L.M."/>
            <person name="Gardinali P."/>
            <person name="Banfield J.F."/>
            <person name="Atlas R.M."/>
            <person name="Andersen G.L."/>
        </authorList>
    </citation>
    <scope>NUCLEOTIDE SEQUENCE [LARGE SCALE GENOMIC DNA]</scope>
</reference>
<dbReference type="InterPro" id="IPR019734">
    <property type="entry name" value="TPR_rpt"/>
</dbReference>
<feature type="repeat" description="TPR" evidence="3">
    <location>
        <begin position="52"/>
        <end position="85"/>
    </location>
</feature>
<evidence type="ECO:0000256" key="5">
    <source>
        <dbReference type="SAM" id="SignalP"/>
    </source>
</evidence>
<feature type="coiled-coil region" evidence="4">
    <location>
        <begin position="176"/>
        <end position="227"/>
    </location>
</feature>
<dbReference type="PANTHER" id="PTHR44943:SF8">
    <property type="entry name" value="TPR REPEAT-CONTAINING PROTEIN MJ0263"/>
    <property type="match status" value="1"/>
</dbReference>
<dbReference type="Proteomes" id="UP000196102">
    <property type="component" value="Unassembled WGS sequence"/>
</dbReference>
<evidence type="ECO:0000256" key="3">
    <source>
        <dbReference type="PROSITE-ProRule" id="PRU00339"/>
    </source>
</evidence>
<feature type="signal peptide" evidence="5">
    <location>
        <begin position="1"/>
        <end position="23"/>
    </location>
</feature>
<dbReference type="PROSITE" id="PS50005">
    <property type="entry name" value="TPR"/>
    <property type="match status" value="1"/>
</dbReference>
<evidence type="ECO:0000256" key="4">
    <source>
        <dbReference type="SAM" id="Coils"/>
    </source>
</evidence>
<gene>
    <name evidence="6" type="ORF">A9Q93_01485</name>
</gene>
<keyword evidence="5" id="KW-0732">Signal</keyword>
<comment type="caution">
    <text evidence="6">The sequence shown here is derived from an EMBL/GenBank/DDBJ whole genome shotgun (WGS) entry which is preliminary data.</text>
</comment>
<evidence type="ECO:0000256" key="1">
    <source>
        <dbReference type="ARBA" id="ARBA00022737"/>
    </source>
</evidence>
<dbReference type="InterPro" id="IPR011990">
    <property type="entry name" value="TPR-like_helical_dom_sf"/>
</dbReference>
<keyword evidence="4" id="KW-0175">Coiled coil</keyword>
<organism evidence="6 7">
    <name type="scientific">Nonlabens dokdonensis</name>
    <dbReference type="NCBI Taxonomy" id="328515"/>
    <lineage>
        <taxon>Bacteria</taxon>
        <taxon>Pseudomonadati</taxon>
        <taxon>Bacteroidota</taxon>
        <taxon>Flavobacteriia</taxon>
        <taxon>Flavobacteriales</taxon>
        <taxon>Flavobacteriaceae</taxon>
        <taxon>Nonlabens</taxon>
    </lineage>
</organism>
<evidence type="ECO:0000256" key="2">
    <source>
        <dbReference type="ARBA" id="ARBA00022803"/>
    </source>
</evidence>
<evidence type="ECO:0000313" key="7">
    <source>
        <dbReference type="Proteomes" id="UP000196102"/>
    </source>
</evidence>
<dbReference type="AlphaFoldDB" id="A0A1Z8BCC3"/>
<dbReference type="EMBL" id="MAAX01000025">
    <property type="protein sequence ID" value="OUS20229.1"/>
    <property type="molecule type" value="Genomic_DNA"/>
</dbReference>
<evidence type="ECO:0000313" key="6">
    <source>
        <dbReference type="EMBL" id="OUS20229.1"/>
    </source>
</evidence>
<dbReference type="SUPFAM" id="SSF48452">
    <property type="entry name" value="TPR-like"/>
    <property type="match status" value="1"/>
</dbReference>
<dbReference type="Pfam" id="PF13181">
    <property type="entry name" value="TPR_8"/>
    <property type="match status" value="1"/>
</dbReference>
<accession>A0A1Z8BCC3</accession>
<dbReference type="PANTHER" id="PTHR44943">
    <property type="entry name" value="CELLULOSE SYNTHASE OPERON PROTEIN C"/>
    <property type="match status" value="1"/>
</dbReference>
<sequence>MKKILIALFLFCGTMAYGQSAFAKAEQLFQAKKYDQALIAFEKLYKQDASNKKVIERLGDIAGRKNDLETAITYYKKLVEREPSNANYNFKYGGTLGLHAKNVSKFKALGLLDDVKMYLKKAADLDPQHIEVRHALSQMYCELPGIIGGSIKKSRAYANELLAISPVDGHLAHGFIDEYEEEYDKAVISYRKAINTGGSMLTYRKLIEVYKNHLKDENRTREVLKEAYKVHPSPSLKAEITALENN</sequence>
<feature type="chain" id="PRO_5013323704" evidence="5">
    <location>
        <begin position="24"/>
        <end position="246"/>
    </location>
</feature>
<dbReference type="InterPro" id="IPR051685">
    <property type="entry name" value="Ycf3/AcsC/BcsC/TPR_MFPF"/>
</dbReference>
<name>A0A1Z8BCC3_9FLAO</name>
<keyword evidence="2 3" id="KW-0802">TPR repeat</keyword>
<dbReference type="Gene3D" id="1.25.40.10">
    <property type="entry name" value="Tetratricopeptide repeat domain"/>
    <property type="match status" value="2"/>
</dbReference>